<evidence type="ECO:0000313" key="3">
    <source>
        <dbReference type="EMBL" id="MEY1662443.1"/>
    </source>
</evidence>
<sequence length="306" mass="33141">MTATLRAPAPPEGAKHIVFEHRGLQFPALMRGDGEPVVLLHGFPDCHLNWEGWVTALADAGFCAVAPALRGYAPDCLDADGDYSLAAAVDDLLALVAQLGGRAHLVGHDWGAVVAQLAAAAAPEAVQSLTSLAIPPLRRLPQAALKVPRQLRASAYMGLFQLPQLPEWLLARDQQAAVPWLWRRWSPDWEPGAALERAQHALAAPGVLSAALSWYRHLPRVWLASHRQARRWLARPLAVPTLLLVGRKDGCMLPELLPHAVQGRDFPAGVELETVAGAGHFLHLERPERCLPVVIGHLRRHGSGGL</sequence>
<dbReference type="EMBL" id="JBGCUO010000001">
    <property type="protein sequence ID" value="MEY1662443.1"/>
    <property type="molecule type" value="Genomic_DNA"/>
</dbReference>
<dbReference type="Pfam" id="PF00561">
    <property type="entry name" value="Abhydrolase_1"/>
    <property type="match status" value="1"/>
</dbReference>
<dbReference type="InterPro" id="IPR000639">
    <property type="entry name" value="Epox_hydrolase-like"/>
</dbReference>
<protein>
    <submittedName>
        <fullName evidence="3">Alpha/beta fold hydrolase</fullName>
    </submittedName>
</protein>
<dbReference type="SUPFAM" id="SSF53474">
    <property type="entry name" value="alpha/beta-Hydrolases"/>
    <property type="match status" value="1"/>
</dbReference>
<dbReference type="InterPro" id="IPR000073">
    <property type="entry name" value="AB_hydrolase_1"/>
</dbReference>
<dbReference type="GO" id="GO:0016787">
    <property type="term" value="F:hydrolase activity"/>
    <property type="evidence" value="ECO:0007669"/>
    <property type="project" value="UniProtKB-KW"/>
</dbReference>
<evidence type="ECO:0000256" key="1">
    <source>
        <dbReference type="ARBA" id="ARBA00022801"/>
    </source>
</evidence>
<accession>A0ABV4AKQ4</accession>
<dbReference type="Proteomes" id="UP001562065">
    <property type="component" value="Unassembled WGS sequence"/>
</dbReference>
<keyword evidence="4" id="KW-1185">Reference proteome</keyword>
<dbReference type="RefSeq" id="WP_369455678.1">
    <property type="nucleotide sequence ID" value="NZ_JBGCUO010000001.1"/>
</dbReference>
<evidence type="ECO:0000313" key="4">
    <source>
        <dbReference type="Proteomes" id="UP001562065"/>
    </source>
</evidence>
<dbReference type="PANTHER" id="PTHR43329">
    <property type="entry name" value="EPOXIDE HYDROLASE"/>
    <property type="match status" value="1"/>
</dbReference>
<proteinExistence type="predicted"/>
<name>A0ABV4AKQ4_9GAMM</name>
<dbReference type="PRINTS" id="PR00412">
    <property type="entry name" value="EPOXHYDRLASE"/>
</dbReference>
<dbReference type="InterPro" id="IPR029058">
    <property type="entry name" value="AB_hydrolase_fold"/>
</dbReference>
<dbReference type="Gene3D" id="3.40.50.1820">
    <property type="entry name" value="alpha/beta hydrolase"/>
    <property type="match status" value="1"/>
</dbReference>
<evidence type="ECO:0000259" key="2">
    <source>
        <dbReference type="Pfam" id="PF00561"/>
    </source>
</evidence>
<feature type="domain" description="AB hydrolase-1" evidence="2">
    <location>
        <begin position="36"/>
        <end position="287"/>
    </location>
</feature>
<reference evidence="3 4" key="1">
    <citation type="submission" date="2024-07" db="EMBL/GenBank/DDBJ databases">
        <authorList>
            <person name="Ren Q."/>
        </authorList>
    </citation>
    <scope>NUCLEOTIDE SEQUENCE [LARGE SCALE GENOMIC DNA]</scope>
    <source>
        <strain evidence="3 4">REN37</strain>
    </source>
</reference>
<organism evidence="3 4">
    <name type="scientific">Isoalcanivorax beigongshangi</name>
    <dbReference type="NCBI Taxonomy" id="3238810"/>
    <lineage>
        <taxon>Bacteria</taxon>
        <taxon>Pseudomonadati</taxon>
        <taxon>Pseudomonadota</taxon>
        <taxon>Gammaproteobacteria</taxon>
        <taxon>Oceanospirillales</taxon>
        <taxon>Alcanivoracaceae</taxon>
        <taxon>Isoalcanivorax</taxon>
    </lineage>
</organism>
<keyword evidence="1 3" id="KW-0378">Hydrolase</keyword>
<comment type="caution">
    <text evidence="3">The sequence shown here is derived from an EMBL/GenBank/DDBJ whole genome shotgun (WGS) entry which is preliminary data.</text>
</comment>
<gene>
    <name evidence="3" type="ORF">AB5I84_09825</name>
</gene>